<dbReference type="PRINTS" id="PR00376">
    <property type="entry name" value="IL1BCENZYME"/>
</dbReference>
<dbReference type="SMART" id="SM00115">
    <property type="entry name" value="CASc"/>
    <property type="match status" value="1"/>
</dbReference>
<dbReference type="SUPFAM" id="SSF52129">
    <property type="entry name" value="Caspase-like"/>
    <property type="match status" value="2"/>
</dbReference>
<dbReference type="PROSITE" id="PS50209">
    <property type="entry name" value="CARD"/>
    <property type="match status" value="1"/>
</dbReference>
<protein>
    <submittedName>
        <fullName evidence="5">Uncharacterized protein</fullName>
    </submittedName>
</protein>
<feature type="domain" description="Caspase family p20" evidence="3">
    <location>
        <begin position="65"/>
        <end position="152"/>
    </location>
</feature>
<evidence type="ECO:0000313" key="5">
    <source>
        <dbReference type="EMBL" id="CAD7251339.1"/>
    </source>
</evidence>
<evidence type="ECO:0000259" key="4">
    <source>
        <dbReference type="PROSITE" id="PS50209"/>
    </source>
</evidence>
<dbReference type="InterPro" id="IPR015917">
    <property type="entry name" value="Pept_C14A"/>
</dbReference>
<dbReference type="EMBL" id="CAJPEV010003470">
    <property type="protein sequence ID" value="CAG0899827.1"/>
    <property type="molecule type" value="Genomic_DNA"/>
</dbReference>
<dbReference type="AlphaFoldDB" id="A0A7R9FQU6"/>
<dbReference type="Proteomes" id="UP000677054">
    <property type="component" value="Unassembled WGS sequence"/>
</dbReference>
<feature type="compositionally biased region" description="Low complexity" evidence="2">
    <location>
        <begin position="337"/>
        <end position="348"/>
    </location>
</feature>
<dbReference type="Gene3D" id="1.10.533.10">
    <property type="entry name" value="Death Domain, Fas"/>
    <property type="match status" value="1"/>
</dbReference>
<dbReference type="GO" id="GO:0006915">
    <property type="term" value="P:apoptotic process"/>
    <property type="evidence" value="ECO:0007669"/>
    <property type="project" value="TreeGrafter"/>
</dbReference>
<dbReference type="GO" id="GO:0005737">
    <property type="term" value="C:cytoplasm"/>
    <property type="evidence" value="ECO:0007669"/>
    <property type="project" value="TreeGrafter"/>
</dbReference>
<dbReference type="InterPro" id="IPR002398">
    <property type="entry name" value="Pept_C14"/>
</dbReference>
<dbReference type="InterPro" id="IPR011600">
    <property type="entry name" value="Pept_C14_caspase"/>
</dbReference>
<feature type="region of interest" description="Disordered" evidence="2">
    <location>
        <begin position="332"/>
        <end position="351"/>
    </location>
</feature>
<dbReference type="Gene3D" id="3.40.50.1460">
    <property type="match status" value="2"/>
</dbReference>
<sequence>MSSDVWKPNVPDKLDCYPMKEVGASVRGWVLVFYHEDLLHLELEGAALPHLLLHLLNSAQKSHRGFLVKAYKDLKFEIIKGVLNETARSQDLKDHDCLIVCFLSHGQDGGHLFANNVRFDEEELWRPFYGDKCKALVDKPKLFFIQACRGEVLDEGVKAMVRRAGHSRGDTHDSHQRHEEEYHLPTHANILIAHATYEEVKNMKKDERTWNNIRKNWRQLRERFNLKSDDLLKALDETDGKVFRFGEVETIKAISEPEKRFDEIFDILFAKNPNVYYDVLLNALKALDRQDILDFLESADDAPQSQTSPTGREEQQHPIGSSSDREDGVQLLAEPQSSSASVESATVSDETDARGYSIRKVISKLGGKKQDEDSSDPSRDHLWKPKIPDKLDCYKMKGSGGKDRGWAIIFCYEEFDQYLQLPPRKGVQKDVNNLTRVFKDRGFSVKTYKNLKYQSIKEELYE</sequence>
<dbReference type="InterPro" id="IPR001309">
    <property type="entry name" value="Pept_C14_p20"/>
</dbReference>
<accession>A0A7R9FQU6</accession>
<dbReference type="InterPro" id="IPR011029">
    <property type="entry name" value="DEATH-like_dom_sf"/>
</dbReference>
<dbReference type="PANTHER" id="PTHR10454:SF232">
    <property type="entry name" value="AT03047P-RELATED"/>
    <property type="match status" value="1"/>
</dbReference>
<feature type="domain" description="CARD" evidence="4">
    <location>
        <begin position="205"/>
        <end position="299"/>
    </location>
</feature>
<reference evidence="5" key="1">
    <citation type="submission" date="2020-11" db="EMBL/GenBank/DDBJ databases">
        <authorList>
            <person name="Tran Van P."/>
        </authorList>
    </citation>
    <scope>NUCLEOTIDE SEQUENCE</scope>
</reference>
<dbReference type="GO" id="GO:0006508">
    <property type="term" value="P:proteolysis"/>
    <property type="evidence" value="ECO:0007669"/>
    <property type="project" value="InterPro"/>
</dbReference>
<dbReference type="OrthoDB" id="6116485at2759"/>
<organism evidence="5">
    <name type="scientific">Darwinula stevensoni</name>
    <dbReference type="NCBI Taxonomy" id="69355"/>
    <lineage>
        <taxon>Eukaryota</taxon>
        <taxon>Metazoa</taxon>
        <taxon>Ecdysozoa</taxon>
        <taxon>Arthropoda</taxon>
        <taxon>Crustacea</taxon>
        <taxon>Oligostraca</taxon>
        <taxon>Ostracoda</taxon>
        <taxon>Podocopa</taxon>
        <taxon>Podocopida</taxon>
        <taxon>Darwinulocopina</taxon>
        <taxon>Darwinuloidea</taxon>
        <taxon>Darwinulidae</taxon>
        <taxon>Darwinula</taxon>
    </lineage>
</organism>
<gene>
    <name evidence="5" type="ORF">DSTB1V02_LOCUS11106</name>
</gene>
<evidence type="ECO:0000259" key="3">
    <source>
        <dbReference type="PROSITE" id="PS50208"/>
    </source>
</evidence>
<name>A0A7R9FQU6_9CRUS</name>
<dbReference type="Pfam" id="PF00656">
    <property type="entry name" value="Peptidase_C14"/>
    <property type="match status" value="2"/>
</dbReference>
<dbReference type="PROSITE" id="PS50208">
    <property type="entry name" value="CASPASE_P20"/>
    <property type="match status" value="2"/>
</dbReference>
<feature type="non-terminal residue" evidence="5">
    <location>
        <position position="1"/>
    </location>
</feature>
<dbReference type="CDD" id="cd01671">
    <property type="entry name" value="CARD"/>
    <property type="match status" value="1"/>
</dbReference>
<dbReference type="SUPFAM" id="SSF47986">
    <property type="entry name" value="DEATH domain"/>
    <property type="match status" value="1"/>
</dbReference>
<dbReference type="InterPro" id="IPR001315">
    <property type="entry name" value="CARD"/>
</dbReference>
<dbReference type="InterPro" id="IPR029030">
    <property type="entry name" value="Caspase-like_dom_sf"/>
</dbReference>
<dbReference type="EMBL" id="LR902987">
    <property type="protein sequence ID" value="CAD7251339.1"/>
    <property type="molecule type" value="Genomic_DNA"/>
</dbReference>
<feature type="domain" description="Caspase family p20" evidence="3">
    <location>
        <begin position="403"/>
        <end position="462"/>
    </location>
</feature>
<evidence type="ECO:0000256" key="1">
    <source>
        <dbReference type="ARBA" id="ARBA00010134"/>
    </source>
</evidence>
<dbReference type="GO" id="GO:0043525">
    <property type="term" value="P:positive regulation of neuron apoptotic process"/>
    <property type="evidence" value="ECO:0007669"/>
    <property type="project" value="TreeGrafter"/>
</dbReference>
<dbReference type="InterPro" id="IPR033139">
    <property type="entry name" value="Caspase_cys_AS"/>
</dbReference>
<evidence type="ECO:0000313" key="6">
    <source>
        <dbReference type="Proteomes" id="UP000677054"/>
    </source>
</evidence>
<evidence type="ECO:0000256" key="2">
    <source>
        <dbReference type="SAM" id="MobiDB-lite"/>
    </source>
</evidence>
<comment type="similarity">
    <text evidence="1">Belongs to the peptidase C14A family.</text>
</comment>
<dbReference type="GO" id="GO:0004197">
    <property type="term" value="F:cysteine-type endopeptidase activity"/>
    <property type="evidence" value="ECO:0007669"/>
    <property type="project" value="InterPro"/>
</dbReference>
<dbReference type="PROSITE" id="PS01122">
    <property type="entry name" value="CASPASE_CYS"/>
    <property type="match status" value="1"/>
</dbReference>
<proteinExistence type="inferred from homology"/>
<dbReference type="PANTHER" id="PTHR10454">
    <property type="entry name" value="CASPASE"/>
    <property type="match status" value="1"/>
</dbReference>
<keyword evidence="6" id="KW-1185">Reference proteome</keyword>
<feature type="region of interest" description="Disordered" evidence="2">
    <location>
        <begin position="300"/>
        <end position="327"/>
    </location>
</feature>